<dbReference type="PANTHER" id="PTHR44858">
    <property type="entry name" value="TETRATRICOPEPTIDE REPEAT PROTEIN 6"/>
    <property type="match status" value="1"/>
</dbReference>
<name>A0AAJ2BDE1_9HYPH</name>
<dbReference type="SUPFAM" id="SSF48439">
    <property type="entry name" value="Protein prenylyltransferase"/>
    <property type="match status" value="1"/>
</dbReference>
<dbReference type="RefSeq" id="WP_309770708.1">
    <property type="nucleotide sequence ID" value="NZ_JAVIZC010000002.1"/>
</dbReference>
<protein>
    <submittedName>
        <fullName evidence="5">Tetratricopeptide (TPR) repeat protein</fullName>
    </submittedName>
</protein>
<dbReference type="Proteomes" id="UP001255601">
    <property type="component" value="Unassembled WGS sequence"/>
</dbReference>
<feature type="chain" id="PRO_5042547529" evidence="4">
    <location>
        <begin position="26"/>
        <end position="261"/>
    </location>
</feature>
<evidence type="ECO:0000313" key="5">
    <source>
        <dbReference type="EMBL" id="MDR6101793.1"/>
    </source>
</evidence>
<evidence type="ECO:0000256" key="1">
    <source>
        <dbReference type="ARBA" id="ARBA00022737"/>
    </source>
</evidence>
<keyword evidence="2 3" id="KW-0802">TPR repeat</keyword>
<evidence type="ECO:0000256" key="2">
    <source>
        <dbReference type="ARBA" id="ARBA00022803"/>
    </source>
</evidence>
<dbReference type="InterPro" id="IPR011990">
    <property type="entry name" value="TPR-like_helical_dom_sf"/>
</dbReference>
<dbReference type="Pfam" id="PF13414">
    <property type="entry name" value="TPR_11"/>
    <property type="match status" value="1"/>
</dbReference>
<dbReference type="Gene3D" id="1.25.40.10">
    <property type="entry name" value="Tetratricopeptide repeat domain"/>
    <property type="match status" value="2"/>
</dbReference>
<evidence type="ECO:0000313" key="6">
    <source>
        <dbReference type="Proteomes" id="UP001255601"/>
    </source>
</evidence>
<keyword evidence="4" id="KW-0732">Signal</keyword>
<dbReference type="Pfam" id="PF13432">
    <property type="entry name" value="TPR_16"/>
    <property type="match status" value="1"/>
</dbReference>
<feature type="repeat" description="TPR" evidence="3">
    <location>
        <begin position="192"/>
        <end position="225"/>
    </location>
</feature>
<dbReference type="PANTHER" id="PTHR44858:SF1">
    <property type="entry name" value="UDP-N-ACETYLGLUCOSAMINE--PEPTIDE N-ACETYLGLUCOSAMINYLTRANSFERASE SPINDLY-RELATED"/>
    <property type="match status" value="1"/>
</dbReference>
<dbReference type="PROSITE" id="PS50005">
    <property type="entry name" value="TPR"/>
    <property type="match status" value="1"/>
</dbReference>
<keyword evidence="1" id="KW-0677">Repeat</keyword>
<reference evidence="5" key="1">
    <citation type="submission" date="2023-08" db="EMBL/GenBank/DDBJ databases">
        <title>Functional and genomic diversity of the sorghum phyllosphere microbiome.</title>
        <authorList>
            <person name="Shade A."/>
        </authorList>
    </citation>
    <scope>NUCLEOTIDE SEQUENCE</scope>
    <source>
        <strain evidence="5">SORGH_AS_0974</strain>
    </source>
</reference>
<organism evidence="5 6">
    <name type="scientific">Agrobacterium larrymoorei</name>
    <dbReference type="NCBI Taxonomy" id="160699"/>
    <lineage>
        <taxon>Bacteria</taxon>
        <taxon>Pseudomonadati</taxon>
        <taxon>Pseudomonadota</taxon>
        <taxon>Alphaproteobacteria</taxon>
        <taxon>Hyphomicrobiales</taxon>
        <taxon>Rhizobiaceae</taxon>
        <taxon>Rhizobium/Agrobacterium group</taxon>
        <taxon>Agrobacterium</taxon>
    </lineage>
</organism>
<dbReference type="InterPro" id="IPR050498">
    <property type="entry name" value="Ycf3"/>
</dbReference>
<dbReference type="AlphaFoldDB" id="A0AAJ2BDE1"/>
<proteinExistence type="predicted"/>
<dbReference type="SMART" id="SM00028">
    <property type="entry name" value="TPR"/>
    <property type="match status" value="4"/>
</dbReference>
<comment type="caution">
    <text evidence="5">The sequence shown here is derived from an EMBL/GenBank/DDBJ whole genome shotgun (WGS) entry which is preliminary data.</text>
</comment>
<dbReference type="InterPro" id="IPR019734">
    <property type="entry name" value="TPR_rpt"/>
</dbReference>
<feature type="signal peptide" evidence="4">
    <location>
        <begin position="1"/>
        <end position="25"/>
    </location>
</feature>
<evidence type="ECO:0000256" key="3">
    <source>
        <dbReference type="PROSITE-ProRule" id="PRU00339"/>
    </source>
</evidence>
<gene>
    <name evidence="5" type="ORF">QE369_001990</name>
</gene>
<accession>A0AAJ2BDE1</accession>
<sequence length="261" mass="27957">MLFRSFAAFAIAAVCLVIVASGSHSQPMPPVATMSTPELRRLCRAGSAEASVLPEADANSILQDYEQSRAACDRLVEASGLQGDALVDALLDRADFEAPGQDDKYERALADYARAIELSPGSADAYWRRGKANLLYARNLPAALKDLDEAIRIAPTQAEFFVTRASILSWLGEPARALADLNQALVRDPRSVHALTNRGLAHFNNGDTAKALVDFDAAIELSPNDSGLYGFRAAARRASGDNTGAEADDAKMTGLMFKQAQ</sequence>
<dbReference type="EMBL" id="JAVIZC010000002">
    <property type="protein sequence ID" value="MDR6101793.1"/>
    <property type="molecule type" value="Genomic_DNA"/>
</dbReference>
<evidence type="ECO:0000256" key="4">
    <source>
        <dbReference type="SAM" id="SignalP"/>
    </source>
</evidence>